<gene>
    <name evidence="2" type="ORF">ABB37_09304</name>
</gene>
<sequence>MLSLTVPSAPAIVNGVLTRVNLSYTAMNNTMLRALVGGVIGPLLQELRLHGCHCVSEVQCVSTRCRRLRVLKLSGTSVDASALSSLMAALPHLADLDVRYCARVRDLHWLAESLRTHAEQTRMERQQQLQAVTARNSASTHTHPHPHPPARCSECPALRAHRPAMTLAAVREAAMPCCATACAVRLPAASSVPLVVVASPLTSGRATRGRRGNGCSLAHHMNSKSRAFEGGRGRVSTHDGGNGAAMPWPRPVPSPPASPSPFPLAASMSSARGLRRSGATTTTRTFSTAAAVAAECRGLRGLTQVAFGNNHYYLTVGASGPAAAEEETEEPPSSSSNDDAAAARAAAAKTVVLQEAVPGLFAVLALWRPQARVVVLLRPGSMGAAEWREVEHYTPHLRIQEMSV</sequence>
<comment type="caution">
    <text evidence="2">The sequence shown here is derived from an EMBL/GenBank/DDBJ whole genome shotgun (WGS) entry which is preliminary data.</text>
</comment>
<name>A0A0N0DRD1_LEPPY</name>
<feature type="region of interest" description="Disordered" evidence="1">
    <location>
        <begin position="130"/>
        <end position="150"/>
    </location>
</feature>
<feature type="region of interest" description="Disordered" evidence="1">
    <location>
        <begin position="321"/>
        <end position="341"/>
    </location>
</feature>
<feature type="compositionally biased region" description="Low complexity" evidence="1">
    <location>
        <begin position="331"/>
        <end position="341"/>
    </location>
</feature>
<dbReference type="GeneID" id="26909587"/>
<keyword evidence="3" id="KW-1185">Reference proteome</keyword>
<dbReference type="EMBL" id="LGTL01000030">
    <property type="protein sequence ID" value="KPA74314.1"/>
    <property type="molecule type" value="Genomic_DNA"/>
</dbReference>
<dbReference type="AlphaFoldDB" id="A0A0N0DRD1"/>
<evidence type="ECO:0000313" key="3">
    <source>
        <dbReference type="Proteomes" id="UP000037923"/>
    </source>
</evidence>
<evidence type="ECO:0000313" key="2">
    <source>
        <dbReference type="EMBL" id="KPA74314.1"/>
    </source>
</evidence>
<dbReference type="InterPro" id="IPR032675">
    <property type="entry name" value="LRR_dom_sf"/>
</dbReference>
<dbReference type="VEuPathDB" id="TriTrypDB:LpyrH10_30_0650"/>
<dbReference type="SUPFAM" id="SSF52047">
    <property type="entry name" value="RNI-like"/>
    <property type="match status" value="1"/>
</dbReference>
<proteinExistence type="predicted"/>
<feature type="compositionally biased region" description="Polar residues" evidence="1">
    <location>
        <begin position="130"/>
        <end position="139"/>
    </location>
</feature>
<reference evidence="2 3" key="1">
    <citation type="submission" date="2015-07" db="EMBL/GenBank/DDBJ databases">
        <title>High-quality genome of monoxenous trypanosomatid Leptomonas pyrrhocoris.</title>
        <authorList>
            <person name="Flegontov P."/>
            <person name="Butenko A."/>
            <person name="Firsov S."/>
            <person name="Vlcek C."/>
            <person name="Logacheva M.D."/>
            <person name="Field M."/>
            <person name="Filatov D."/>
            <person name="Flegontova O."/>
            <person name="Gerasimov E."/>
            <person name="Jackson A.P."/>
            <person name="Kelly S."/>
            <person name="Opperdoes F."/>
            <person name="O'Reilly A."/>
            <person name="Votypka J."/>
            <person name="Yurchenko V."/>
            <person name="Lukes J."/>
        </authorList>
    </citation>
    <scope>NUCLEOTIDE SEQUENCE [LARGE SCALE GENOMIC DNA]</scope>
    <source>
        <strain evidence="2">H10</strain>
    </source>
</reference>
<protein>
    <recommendedName>
        <fullName evidence="4">Leucine-rich repeat protein (LRRP)</fullName>
    </recommendedName>
</protein>
<organism evidence="2 3">
    <name type="scientific">Leptomonas pyrrhocoris</name>
    <name type="common">Firebug parasite</name>
    <dbReference type="NCBI Taxonomy" id="157538"/>
    <lineage>
        <taxon>Eukaryota</taxon>
        <taxon>Discoba</taxon>
        <taxon>Euglenozoa</taxon>
        <taxon>Kinetoplastea</taxon>
        <taxon>Metakinetoplastina</taxon>
        <taxon>Trypanosomatida</taxon>
        <taxon>Trypanosomatidae</taxon>
        <taxon>Leishmaniinae</taxon>
        <taxon>Leptomonas</taxon>
    </lineage>
</organism>
<dbReference type="Gene3D" id="3.80.10.10">
    <property type="entry name" value="Ribonuclease Inhibitor"/>
    <property type="match status" value="1"/>
</dbReference>
<dbReference type="RefSeq" id="XP_015652753.1">
    <property type="nucleotide sequence ID" value="XM_015808702.1"/>
</dbReference>
<evidence type="ECO:0008006" key="4">
    <source>
        <dbReference type="Google" id="ProtNLM"/>
    </source>
</evidence>
<dbReference type="Proteomes" id="UP000037923">
    <property type="component" value="Unassembled WGS sequence"/>
</dbReference>
<accession>A0A0N0DRD1</accession>
<evidence type="ECO:0000256" key="1">
    <source>
        <dbReference type="SAM" id="MobiDB-lite"/>
    </source>
</evidence>